<dbReference type="GO" id="GO:0004413">
    <property type="term" value="F:homoserine kinase activity"/>
    <property type="evidence" value="ECO:0007669"/>
    <property type="project" value="UniProtKB-EC"/>
</dbReference>
<dbReference type="AlphaFoldDB" id="Q6MLG6"/>
<dbReference type="KEGG" id="bba:Bd2045"/>
<dbReference type="InterPro" id="IPR011009">
    <property type="entry name" value="Kinase-like_dom_sf"/>
</dbReference>
<sequence>MAPIPFILRSMSSQNEIERLQPVLDFWPLGGVRSVTEILNGAVNQVFRIEASLGNFYLRLYKTEDRGRVLREHALIEYVAAHNLPAVQTLPSRFGTSLIEYQGKYGALYFEAPGHQVKKTDLTEVHARASGTMLAQLHKILKPLPDAGYRKYSLNWDAREWIARLDKIETALLQRPHQSEADQWVLYRLKDQREWMRNPACLHSYVPKYSAQVLHGDYHQGNLFFQKETVCGVIDWDQAVYMPRGFEVARVASYMFDLKRDLTMAFLEAYMALNPLPQEELEDGAKAWGCHCDHYVWAQEEIYLHGNERARVFIPDTPYKPFSEVWAQLTKTL</sequence>
<evidence type="ECO:0000256" key="1">
    <source>
        <dbReference type="ARBA" id="ARBA00038240"/>
    </source>
</evidence>
<keyword evidence="4" id="KW-1185">Reference proteome</keyword>
<evidence type="ECO:0000313" key="3">
    <source>
        <dbReference type="EMBL" id="CAE79891.1"/>
    </source>
</evidence>
<proteinExistence type="inferred from homology"/>
<dbReference type="Gene3D" id="3.90.1200.10">
    <property type="match status" value="1"/>
</dbReference>
<dbReference type="Proteomes" id="UP000008080">
    <property type="component" value="Chromosome"/>
</dbReference>
<gene>
    <name evidence="3" type="primary">thrB</name>
    <name evidence="3" type="ordered locus">Bd2045</name>
</gene>
<dbReference type="eggNOG" id="COG2334">
    <property type="taxonomic scope" value="Bacteria"/>
</dbReference>
<evidence type="ECO:0000259" key="2">
    <source>
        <dbReference type="Pfam" id="PF01636"/>
    </source>
</evidence>
<dbReference type="InterPro" id="IPR002575">
    <property type="entry name" value="Aminoglycoside_PTrfase"/>
</dbReference>
<dbReference type="InterPro" id="IPR050249">
    <property type="entry name" value="Pseudomonas-type_ThrB"/>
</dbReference>
<evidence type="ECO:0000313" key="4">
    <source>
        <dbReference type="Proteomes" id="UP000008080"/>
    </source>
</evidence>
<protein>
    <submittedName>
        <fullName evidence="3">Homoserine kinase</fullName>
        <ecNumber evidence="3">2.7.1.39</ecNumber>
    </submittedName>
</protein>
<dbReference type="Gene3D" id="3.30.200.20">
    <property type="entry name" value="Phosphorylase Kinase, domain 1"/>
    <property type="match status" value="1"/>
</dbReference>
<dbReference type="PANTHER" id="PTHR21064:SF6">
    <property type="entry name" value="AMINOGLYCOSIDE PHOSPHOTRANSFERASE DOMAIN-CONTAINING PROTEIN"/>
    <property type="match status" value="1"/>
</dbReference>
<feature type="domain" description="Aminoglycoside phosphotransferase" evidence="2">
    <location>
        <begin position="35"/>
        <end position="272"/>
    </location>
</feature>
<name>Q6MLG6_BDEBA</name>
<dbReference type="EC" id="2.7.1.39" evidence="3"/>
<keyword evidence="3" id="KW-0418">Kinase</keyword>
<keyword evidence="3" id="KW-0808">Transferase</keyword>
<dbReference type="SUPFAM" id="SSF56112">
    <property type="entry name" value="Protein kinase-like (PK-like)"/>
    <property type="match status" value="1"/>
</dbReference>
<dbReference type="EMBL" id="BX842651">
    <property type="protein sequence ID" value="CAE79891.1"/>
    <property type="molecule type" value="Genomic_DNA"/>
</dbReference>
<organism evidence="3 4">
    <name type="scientific">Bdellovibrio bacteriovorus (strain ATCC 15356 / DSM 50701 / NCIMB 9529 / HD100)</name>
    <dbReference type="NCBI Taxonomy" id="264462"/>
    <lineage>
        <taxon>Bacteria</taxon>
        <taxon>Pseudomonadati</taxon>
        <taxon>Bdellovibrionota</taxon>
        <taxon>Bdellovibrionia</taxon>
        <taxon>Bdellovibrionales</taxon>
        <taxon>Pseudobdellovibrionaceae</taxon>
        <taxon>Bdellovibrio</taxon>
    </lineage>
</organism>
<accession>Q6MLG6</accession>
<dbReference type="HOGENOM" id="CLU_072004_0_0_7"/>
<comment type="similarity">
    <text evidence="1">Belongs to the pseudomonas-type ThrB family.</text>
</comment>
<reference evidence="3 4" key="1">
    <citation type="journal article" date="2004" name="Science">
        <title>A predator unmasked: life cycle of Bdellovibrio bacteriovorus from a genomic perspective.</title>
        <authorList>
            <person name="Rendulic S."/>
            <person name="Jagtap P."/>
            <person name="Rosinus A."/>
            <person name="Eppinger M."/>
            <person name="Baar C."/>
            <person name="Lanz C."/>
            <person name="Keller H."/>
            <person name="Lambert C."/>
            <person name="Evans K.J."/>
            <person name="Goesmann A."/>
            <person name="Meyer F."/>
            <person name="Sockett R.E."/>
            <person name="Schuster S.C."/>
        </authorList>
    </citation>
    <scope>NUCLEOTIDE SEQUENCE [LARGE SCALE GENOMIC DNA]</scope>
    <source>
        <strain evidence="4">ATCC 15356 / DSM 50701 / NCIMB 9529 / HD100</strain>
    </source>
</reference>
<dbReference type="Pfam" id="PF01636">
    <property type="entry name" value="APH"/>
    <property type="match status" value="1"/>
</dbReference>
<dbReference type="STRING" id="264462.Bd2045"/>
<dbReference type="PANTHER" id="PTHR21064">
    <property type="entry name" value="AMINOGLYCOSIDE PHOSPHOTRANSFERASE DOMAIN-CONTAINING PROTEIN-RELATED"/>
    <property type="match status" value="1"/>
</dbReference>